<dbReference type="RefSeq" id="WP_173126691.1">
    <property type="nucleotide sequence ID" value="NZ_JABRWJ010000006.1"/>
</dbReference>
<dbReference type="PANTHER" id="PTHR31964">
    <property type="entry name" value="ADENINE NUCLEOTIDE ALPHA HYDROLASES-LIKE SUPERFAMILY PROTEIN"/>
    <property type="match status" value="1"/>
</dbReference>
<dbReference type="SUPFAM" id="SSF52402">
    <property type="entry name" value="Adenine nucleotide alpha hydrolases-like"/>
    <property type="match status" value="1"/>
</dbReference>
<reference evidence="3 4" key="1">
    <citation type="submission" date="2020-05" db="EMBL/GenBank/DDBJ databases">
        <title>Aquincola sp. isolate from soil.</title>
        <authorList>
            <person name="Han J."/>
            <person name="Kim D.-U."/>
        </authorList>
    </citation>
    <scope>NUCLEOTIDE SEQUENCE [LARGE SCALE GENOMIC DNA]</scope>
    <source>
        <strain evidence="3 4">S2</strain>
    </source>
</reference>
<evidence type="ECO:0000313" key="3">
    <source>
        <dbReference type="EMBL" id="NRF69571.1"/>
    </source>
</evidence>
<dbReference type="PANTHER" id="PTHR31964:SF113">
    <property type="entry name" value="USPA DOMAIN-CONTAINING PROTEIN"/>
    <property type="match status" value="1"/>
</dbReference>
<dbReference type="PRINTS" id="PR01438">
    <property type="entry name" value="UNVRSLSTRESS"/>
</dbReference>
<protein>
    <submittedName>
        <fullName evidence="3">Universal stress protein</fullName>
    </submittedName>
</protein>
<feature type="domain" description="UspA" evidence="2">
    <location>
        <begin position="2"/>
        <end position="140"/>
    </location>
</feature>
<accession>A0ABX2ELT1</accession>
<dbReference type="EMBL" id="JABRWJ010000006">
    <property type="protein sequence ID" value="NRF69571.1"/>
    <property type="molecule type" value="Genomic_DNA"/>
</dbReference>
<dbReference type="Proteomes" id="UP000737171">
    <property type="component" value="Unassembled WGS sequence"/>
</dbReference>
<dbReference type="CDD" id="cd00293">
    <property type="entry name" value="USP-like"/>
    <property type="match status" value="1"/>
</dbReference>
<dbReference type="InterPro" id="IPR006015">
    <property type="entry name" value="Universal_stress_UspA"/>
</dbReference>
<evidence type="ECO:0000256" key="1">
    <source>
        <dbReference type="ARBA" id="ARBA00008791"/>
    </source>
</evidence>
<dbReference type="Gene3D" id="3.40.50.620">
    <property type="entry name" value="HUPs"/>
    <property type="match status" value="1"/>
</dbReference>
<sequence length="140" mass="15041">MKILVAVDGSAFTKRMLAYLAEHQEWLGPTHGYTVLTVVPAVPSRAAAALARDVLKEHYAEEAEKVLQPVRSFFEQQQISADYVGKVGSAGDVIAEVAEQGRFDLVMLGSHGHGTLGKLVLGSVSTKVMAHCSTPVLIIR</sequence>
<comment type="caution">
    <text evidence="3">The sequence shown here is derived from an EMBL/GenBank/DDBJ whole genome shotgun (WGS) entry which is preliminary data.</text>
</comment>
<evidence type="ECO:0000259" key="2">
    <source>
        <dbReference type="Pfam" id="PF00582"/>
    </source>
</evidence>
<evidence type="ECO:0000313" key="4">
    <source>
        <dbReference type="Proteomes" id="UP000737171"/>
    </source>
</evidence>
<dbReference type="InterPro" id="IPR014729">
    <property type="entry name" value="Rossmann-like_a/b/a_fold"/>
</dbReference>
<proteinExistence type="inferred from homology"/>
<comment type="similarity">
    <text evidence="1">Belongs to the universal stress protein A family.</text>
</comment>
<gene>
    <name evidence="3" type="ORF">HLB44_21440</name>
</gene>
<dbReference type="Pfam" id="PF00582">
    <property type="entry name" value="Usp"/>
    <property type="match status" value="1"/>
</dbReference>
<organism evidence="3 4">
    <name type="scientific">Pseudaquabacterium terrae</name>
    <dbReference type="NCBI Taxonomy" id="2732868"/>
    <lineage>
        <taxon>Bacteria</taxon>
        <taxon>Pseudomonadati</taxon>
        <taxon>Pseudomonadota</taxon>
        <taxon>Betaproteobacteria</taxon>
        <taxon>Burkholderiales</taxon>
        <taxon>Sphaerotilaceae</taxon>
        <taxon>Pseudaquabacterium</taxon>
    </lineage>
</organism>
<keyword evidence="4" id="KW-1185">Reference proteome</keyword>
<dbReference type="InterPro" id="IPR006016">
    <property type="entry name" value="UspA"/>
</dbReference>
<name>A0ABX2ELT1_9BURK</name>